<dbReference type="Gene3D" id="1.10.472.170">
    <property type="match status" value="1"/>
</dbReference>
<proteinExistence type="inferred from homology"/>
<evidence type="ECO:0000256" key="1">
    <source>
        <dbReference type="ARBA" id="ARBA00010857"/>
    </source>
</evidence>
<dbReference type="GO" id="GO:0017025">
    <property type="term" value="F:TBP-class protein binding"/>
    <property type="evidence" value="ECO:0007669"/>
    <property type="project" value="InterPro"/>
</dbReference>
<evidence type="ECO:0000256" key="4">
    <source>
        <dbReference type="ARBA" id="ARBA00023015"/>
    </source>
</evidence>
<evidence type="ECO:0000313" key="8">
    <source>
        <dbReference type="EMBL" id="CAD8499146.1"/>
    </source>
</evidence>
<dbReference type="PANTHER" id="PTHR11618">
    <property type="entry name" value="TRANSCRIPTION INITIATION FACTOR IIB-RELATED"/>
    <property type="match status" value="1"/>
</dbReference>
<dbReference type="SMART" id="SM00385">
    <property type="entry name" value="CYCLIN"/>
    <property type="match status" value="2"/>
</dbReference>
<dbReference type="Gene3D" id="1.10.472.10">
    <property type="entry name" value="Cyclin-like"/>
    <property type="match status" value="1"/>
</dbReference>
<evidence type="ECO:0000256" key="6">
    <source>
        <dbReference type="SAM" id="MobiDB-lite"/>
    </source>
</evidence>
<comment type="similarity">
    <text evidence="1">Belongs to the TFIIB family.</text>
</comment>
<dbReference type="GO" id="GO:0005634">
    <property type="term" value="C:nucleus"/>
    <property type="evidence" value="ECO:0007669"/>
    <property type="project" value="TreeGrafter"/>
</dbReference>
<dbReference type="InterPro" id="IPR013150">
    <property type="entry name" value="TFIIB_cyclin"/>
</dbReference>
<keyword evidence="3" id="KW-0677">Repeat</keyword>
<evidence type="ECO:0000256" key="3">
    <source>
        <dbReference type="ARBA" id="ARBA00022737"/>
    </source>
</evidence>
<evidence type="ECO:0000256" key="5">
    <source>
        <dbReference type="ARBA" id="ARBA00023163"/>
    </source>
</evidence>
<feature type="region of interest" description="Disordered" evidence="6">
    <location>
        <begin position="173"/>
        <end position="210"/>
    </location>
</feature>
<dbReference type="EMBL" id="HBEO01027555">
    <property type="protein sequence ID" value="CAD8499146.1"/>
    <property type="molecule type" value="Transcribed_RNA"/>
</dbReference>
<accession>A0A7S0EZ77</accession>
<dbReference type="GO" id="GO:0097550">
    <property type="term" value="C:transcription preinitiation complex"/>
    <property type="evidence" value="ECO:0007669"/>
    <property type="project" value="TreeGrafter"/>
</dbReference>
<dbReference type="PRINTS" id="PR00685">
    <property type="entry name" value="TIFACTORIIB"/>
</dbReference>
<evidence type="ECO:0000259" key="7">
    <source>
        <dbReference type="SMART" id="SM00385"/>
    </source>
</evidence>
<name>A0A7S0EZ77_9CRYP</name>
<sequence length="453" mass="50173">MVAEKVVQGSSFKPKGVIQGSVIPDAVTWTTWDVDFSASSWGIKAAMDNVNNDIRFKYPLIITEVVYASEAHKQGIMVGDYVIGVKSPEAADFIDISNANEKTPMSREKYVLDSVRDILMRGGPCTVRFKRKHRKPCAYCGSESLIEILEEGSIVCSNCAMENNARVMSTQSEWRTFQDDDKSQEKGRTGGPENALLNNDGAQTKIEGNGRNGDVDVIGSAANLAKSQHRFGSQSADRALTDAYKRIDEICDTMNLSSVIRSQAKQNFKSYDEESKKQKKKIPIEPVLTSCIYIACREEGFPRTMKEMCAATLLTKKEIGNAFKHVQEIIKKTVQPMKASDIIPRFCSNLSLEGNVIEEAAKHICQAAEALNITEGRVYTSTASAAMFMACLLRQRNPKHFRTCKEISDATGAAEATIRQIYKEMHAKRHQLVPPDFATKEEIDKLPEGGGGF</sequence>
<dbReference type="InterPro" id="IPR036915">
    <property type="entry name" value="Cyclin-like_sf"/>
</dbReference>
<dbReference type="PANTHER" id="PTHR11618:SF13">
    <property type="entry name" value="TRANSCRIPTION INITIATION FACTOR IIB"/>
    <property type="match status" value="1"/>
</dbReference>
<keyword evidence="4" id="KW-0805">Transcription regulation</keyword>
<feature type="domain" description="Cyclin-like" evidence="7">
    <location>
        <begin position="341"/>
        <end position="427"/>
    </location>
</feature>
<dbReference type="PROSITE" id="PS00782">
    <property type="entry name" value="TFIIB"/>
    <property type="match status" value="1"/>
</dbReference>
<dbReference type="Pfam" id="PF00382">
    <property type="entry name" value="TFIIB"/>
    <property type="match status" value="2"/>
</dbReference>
<evidence type="ECO:0000256" key="2">
    <source>
        <dbReference type="ARBA" id="ARBA00013932"/>
    </source>
</evidence>
<dbReference type="SUPFAM" id="SSF47954">
    <property type="entry name" value="Cyclin-like"/>
    <property type="match status" value="2"/>
</dbReference>
<dbReference type="CDD" id="cd20551">
    <property type="entry name" value="CYCLIN_TFIIB_rpt1"/>
    <property type="match status" value="1"/>
</dbReference>
<dbReference type="GO" id="GO:0070897">
    <property type="term" value="P:transcription preinitiation complex assembly"/>
    <property type="evidence" value="ECO:0007669"/>
    <property type="project" value="InterPro"/>
</dbReference>
<dbReference type="InterPro" id="IPR000812">
    <property type="entry name" value="TFIIB"/>
</dbReference>
<feature type="domain" description="Cyclin-like" evidence="7">
    <location>
        <begin position="245"/>
        <end position="328"/>
    </location>
</feature>
<dbReference type="InterPro" id="IPR013763">
    <property type="entry name" value="Cyclin-like_dom"/>
</dbReference>
<dbReference type="InterPro" id="IPR023486">
    <property type="entry name" value="TFIIB_CS"/>
</dbReference>
<dbReference type="SUPFAM" id="SSF57783">
    <property type="entry name" value="Zinc beta-ribbon"/>
    <property type="match status" value="1"/>
</dbReference>
<feature type="compositionally biased region" description="Basic and acidic residues" evidence="6">
    <location>
        <begin position="176"/>
        <end position="188"/>
    </location>
</feature>
<keyword evidence="5" id="KW-0804">Transcription</keyword>
<protein>
    <recommendedName>
        <fullName evidence="2">Transcription initiation factor IIB</fullName>
    </recommendedName>
</protein>
<gene>
    <name evidence="8" type="ORF">HPHI1048_LOCUS18634</name>
</gene>
<reference evidence="8" key="1">
    <citation type="submission" date="2021-01" db="EMBL/GenBank/DDBJ databases">
        <authorList>
            <person name="Corre E."/>
            <person name="Pelletier E."/>
            <person name="Niang G."/>
            <person name="Scheremetjew M."/>
            <person name="Finn R."/>
            <person name="Kale V."/>
            <person name="Holt S."/>
            <person name="Cochrane G."/>
            <person name="Meng A."/>
            <person name="Brown T."/>
            <person name="Cohen L."/>
        </authorList>
    </citation>
    <scope>NUCLEOTIDE SEQUENCE</scope>
    <source>
        <strain evidence="8">CCMP325</strain>
    </source>
</reference>
<dbReference type="AlphaFoldDB" id="A0A7S0EZ77"/>
<organism evidence="8">
    <name type="scientific">Hanusia phi</name>
    <dbReference type="NCBI Taxonomy" id="3032"/>
    <lineage>
        <taxon>Eukaryota</taxon>
        <taxon>Cryptophyceae</taxon>
        <taxon>Pyrenomonadales</taxon>
        <taxon>Geminigeraceae</taxon>
        <taxon>Hanusia</taxon>
    </lineage>
</organism>